<dbReference type="Proteomes" id="UP001589783">
    <property type="component" value="Unassembled WGS sequence"/>
</dbReference>
<dbReference type="Pfam" id="PF13673">
    <property type="entry name" value="Acetyltransf_10"/>
    <property type="match status" value="1"/>
</dbReference>
<protein>
    <submittedName>
        <fullName evidence="2">GNAT family N-acetyltransferase</fullName>
    </submittedName>
</protein>
<comment type="caution">
    <text evidence="2">The sequence shown here is derived from an EMBL/GenBank/DDBJ whole genome shotgun (WGS) entry which is preliminary data.</text>
</comment>
<reference evidence="2 3" key="1">
    <citation type="submission" date="2024-09" db="EMBL/GenBank/DDBJ databases">
        <authorList>
            <person name="Sun Q."/>
            <person name="Mori K."/>
        </authorList>
    </citation>
    <scope>NUCLEOTIDE SEQUENCE [LARGE SCALE GENOMIC DNA]</scope>
    <source>
        <strain evidence="2 3">CCM 7957</strain>
    </source>
</reference>
<dbReference type="CDD" id="cd04301">
    <property type="entry name" value="NAT_SF"/>
    <property type="match status" value="1"/>
</dbReference>
<dbReference type="PROSITE" id="PS51186">
    <property type="entry name" value="GNAT"/>
    <property type="match status" value="1"/>
</dbReference>
<dbReference type="InterPro" id="IPR000182">
    <property type="entry name" value="GNAT_dom"/>
</dbReference>
<dbReference type="EMBL" id="JBHLWV010000011">
    <property type="protein sequence ID" value="MFC0313748.1"/>
    <property type="molecule type" value="Genomic_DNA"/>
</dbReference>
<accession>A0ABV6H4E5</accession>
<evidence type="ECO:0000259" key="1">
    <source>
        <dbReference type="PROSITE" id="PS51186"/>
    </source>
</evidence>
<evidence type="ECO:0000313" key="3">
    <source>
        <dbReference type="Proteomes" id="UP001589783"/>
    </source>
</evidence>
<dbReference type="SUPFAM" id="SSF55729">
    <property type="entry name" value="Acyl-CoA N-acyltransferases (Nat)"/>
    <property type="match status" value="1"/>
</dbReference>
<feature type="domain" description="N-acetyltransferase" evidence="1">
    <location>
        <begin position="8"/>
        <end position="151"/>
    </location>
</feature>
<evidence type="ECO:0000313" key="2">
    <source>
        <dbReference type="EMBL" id="MFC0313748.1"/>
    </source>
</evidence>
<sequence>MRITVHRAAVADLDPTVLYRILRLRVDVFVVEQRCAYPELDGRDLEPDAILFWCVDGDGEILATARLLRDDRPDGDWEYRVGRVCTAPTARGTGLAGRLLDRILAEIGDRPSVLDAQSHLTGLYAGRGYVADGPEFLEDDIPHTPMRRAVRG</sequence>
<dbReference type="InterPro" id="IPR016181">
    <property type="entry name" value="Acyl_CoA_acyltransferase"/>
</dbReference>
<dbReference type="RefSeq" id="WP_382360502.1">
    <property type="nucleotide sequence ID" value="NZ_JBHLWV010000011.1"/>
</dbReference>
<gene>
    <name evidence="2" type="ORF">ACFFJD_02625</name>
</gene>
<proteinExistence type="predicted"/>
<organism evidence="2 3">
    <name type="scientific">Gordonia phosphorivorans</name>
    <dbReference type="NCBI Taxonomy" id="1056982"/>
    <lineage>
        <taxon>Bacteria</taxon>
        <taxon>Bacillati</taxon>
        <taxon>Actinomycetota</taxon>
        <taxon>Actinomycetes</taxon>
        <taxon>Mycobacteriales</taxon>
        <taxon>Gordoniaceae</taxon>
        <taxon>Gordonia</taxon>
    </lineage>
</organism>
<keyword evidence="3" id="KW-1185">Reference proteome</keyword>
<dbReference type="Gene3D" id="3.40.630.30">
    <property type="match status" value="1"/>
</dbReference>
<name>A0ABV6H4E5_9ACTN</name>